<protein>
    <submittedName>
        <fullName evidence="1">Uncharacterized protein</fullName>
    </submittedName>
</protein>
<accession>A0A2T0FK14</accession>
<dbReference type="EMBL" id="NDIQ01000021">
    <property type="protein sequence ID" value="PRT55318.1"/>
    <property type="molecule type" value="Genomic_DNA"/>
</dbReference>
<dbReference type="RefSeq" id="XP_024665263.1">
    <property type="nucleotide sequence ID" value="XM_024809495.1"/>
</dbReference>
<dbReference type="InterPro" id="IPR008999">
    <property type="entry name" value="Actin-crosslinking"/>
</dbReference>
<reference evidence="1 2" key="1">
    <citation type="submission" date="2017-04" db="EMBL/GenBank/DDBJ databases">
        <title>Genome sequencing of [Candida] sorbophila.</title>
        <authorList>
            <person name="Ahn J.O."/>
        </authorList>
    </citation>
    <scope>NUCLEOTIDE SEQUENCE [LARGE SCALE GENOMIC DNA]</scope>
    <source>
        <strain evidence="1 2">DS02</strain>
    </source>
</reference>
<name>A0A2T0FK14_9ASCO</name>
<sequence length="150" mass="16553">MPYRLQFKGDPEAYTPDADLLFAETAKWKRAKILEKVTGLVGILYDNRIVSPLDLSLHPLQSDPPKEMLFTAVRTDGQLSLKAHNGNYLELRHDRSVAIETAAMGPTSQLTLLVEGGLFTIKSGRSCLAVNENKLVSDNTGAQFVIIVQK</sequence>
<gene>
    <name evidence="1" type="ORF">B9G98_02938</name>
</gene>
<dbReference type="Proteomes" id="UP000238350">
    <property type="component" value="Unassembled WGS sequence"/>
</dbReference>
<evidence type="ECO:0000313" key="1">
    <source>
        <dbReference type="EMBL" id="PRT55318.1"/>
    </source>
</evidence>
<dbReference type="AlphaFoldDB" id="A0A2T0FK14"/>
<proteinExistence type="predicted"/>
<keyword evidence="2" id="KW-1185">Reference proteome</keyword>
<comment type="caution">
    <text evidence="1">The sequence shown here is derived from an EMBL/GenBank/DDBJ whole genome shotgun (WGS) entry which is preliminary data.</text>
</comment>
<organism evidence="1 2">
    <name type="scientific">Wickerhamiella sorbophila</name>
    <dbReference type="NCBI Taxonomy" id="45607"/>
    <lineage>
        <taxon>Eukaryota</taxon>
        <taxon>Fungi</taxon>
        <taxon>Dikarya</taxon>
        <taxon>Ascomycota</taxon>
        <taxon>Saccharomycotina</taxon>
        <taxon>Dipodascomycetes</taxon>
        <taxon>Dipodascales</taxon>
        <taxon>Trichomonascaceae</taxon>
        <taxon>Wickerhamiella</taxon>
    </lineage>
</organism>
<dbReference type="SUPFAM" id="SSF50405">
    <property type="entry name" value="Actin-crosslinking proteins"/>
    <property type="match status" value="1"/>
</dbReference>
<dbReference type="GeneID" id="36516686"/>
<dbReference type="Gene3D" id="2.80.10.50">
    <property type="match status" value="1"/>
</dbReference>
<evidence type="ECO:0000313" key="2">
    <source>
        <dbReference type="Proteomes" id="UP000238350"/>
    </source>
</evidence>